<comment type="function">
    <text evidence="5">Catalyzes the cleavage of L-allo-threonine and L-threonine to glycine and acetaldehyde.</text>
</comment>
<evidence type="ECO:0000256" key="2">
    <source>
        <dbReference type="ARBA" id="ARBA00006966"/>
    </source>
</evidence>
<organism evidence="7 8">
    <name type="scientific">Rhodovibrio sodomensis</name>
    <dbReference type="NCBI Taxonomy" id="1088"/>
    <lineage>
        <taxon>Bacteria</taxon>
        <taxon>Pseudomonadati</taxon>
        <taxon>Pseudomonadota</taxon>
        <taxon>Alphaproteobacteria</taxon>
        <taxon>Rhodospirillales</taxon>
        <taxon>Rhodovibrionaceae</taxon>
        <taxon>Rhodovibrio</taxon>
    </lineage>
</organism>
<comment type="caution">
    <text evidence="7">The sequence shown here is derived from an EMBL/GenBank/DDBJ whole genome shotgun (WGS) entry which is preliminary data.</text>
</comment>
<comment type="subunit">
    <text evidence="3">Homotetramer.</text>
</comment>
<dbReference type="InterPro" id="IPR015422">
    <property type="entry name" value="PyrdxlP-dep_Trfase_small"/>
</dbReference>
<dbReference type="InterPro" id="IPR001597">
    <property type="entry name" value="ArAA_b-elim_lyase/Thr_aldolase"/>
</dbReference>
<comment type="cofactor">
    <cofactor evidence="1 5">
        <name>pyridoxal 5'-phosphate</name>
        <dbReference type="ChEBI" id="CHEBI:597326"/>
    </cofactor>
</comment>
<dbReference type="PIRSF" id="PIRSF038940">
    <property type="entry name" value="Low_specificity_LTA"/>
    <property type="match status" value="1"/>
</dbReference>
<dbReference type="PANTHER" id="PTHR48097">
    <property type="entry name" value="L-THREONINE ALDOLASE-RELATED"/>
    <property type="match status" value="1"/>
</dbReference>
<dbReference type="Pfam" id="PF01212">
    <property type="entry name" value="Beta_elim_lyase"/>
    <property type="match status" value="1"/>
</dbReference>
<evidence type="ECO:0000256" key="5">
    <source>
        <dbReference type="PIRNR" id="PIRNR038940"/>
    </source>
</evidence>
<protein>
    <recommendedName>
        <fullName evidence="5">L-threonine aldolase</fullName>
        <ecNumber evidence="5">4.1.2.48</ecNumber>
    </recommendedName>
</protein>
<dbReference type="InterPro" id="IPR015424">
    <property type="entry name" value="PyrdxlP-dep_Trfase"/>
</dbReference>
<reference evidence="7 8" key="1">
    <citation type="journal article" date="2020" name="Microorganisms">
        <title>Osmotic Adaptation and Compatible Solute Biosynthesis of Phototrophic Bacteria as Revealed from Genome Analyses.</title>
        <authorList>
            <person name="Imhoff J.F."/>
            <person name="Rahn T."/>
            <person name="Kunzel S."/>
            <person name="Keller A."/>
            <person name="Neulinger S.C."/>
        </authorList>
    </citation>
    <scope>NUCLEOTIDE SEQUENCE [LARGE SCALE GENOMIC DNA]</scope>
    <source>
        <strain evidence="7 8">DSM 9895</strain>
    </source>
</reference>
<dbReference type="EMBL" id="NRRL01000189">
    <property type="protein sequence ID" value="MBK1671439.1"/>
    <property type="molecule type" value="Genomic_DNA"/>
</dbReference>
<gene>
    <name evidence="7" type="ORF">CKO28_25905</name>
</gene>
<comment type="catalytic activity">
    <reaction evidence="5">
        <text>L-threonine = acetaldehyde + glycine</text>
        <dbReference type="Rhea" id="RHEA:19625"/>
        <dbReference type="ChEBI" id="CHEBI:15343"/>
        <dbReference type="ChEBI" id="CHEBI:57305"/>
        <dbReference type="ChEBI" id="CHEBI:57926"/>
        <dbReference type="EC" id="4.1.2.48"/>
    </reaction>
</comment>
<proteinExistence type="inferred from homology"/>
<evidence type="ECO:0000256" key="3">
    <source>
        <dbReference type="ARBA" id="ARBA00011881"/>
    </source>
</evidence>
<keyword evidence="5" id="KW-0456">Lyase</keyword>
<keyword evidence="4 5" id="KW-0663">Pyridoxal phosphate</keyword>
<dbReference type="RefSeq" id="WP_200344306.1">
    <property type="nucleotide sequence ID" value="NZ_NRRL01000189.1"/>
</dbReference>
<dbReference type="CDD" id="cd06502">
    <property type="entry name" value="TA_like"/>
    <property type="match status" value="1"/>
</dbReference>
<comment type="catalytic activity">
    <reaction evidence="5">
        <text>L-allo-threonine = acetaldehyde + glycine</text>
        <dbReference type="Rhea" id="RHEA:26209"/>
        <dbReference type="ChEBI" id="CHEBI:15343"/>
        <dbReference type="ChEBI" id="CHEBI:57305"/>
        <dbReference type="ChEBI" id="CHEBI:58585"/>
        <dbReference type="EC" id="4.1.2.48"/>
    </reaction>
</comment>
<keyword evidence="8" id="KW-1185">Reference proteome</keyword>
<evidence type="ECO:0000259" key="6">
    <source>
        <dbReference type="Pfam" id="PF01212"/>
    </source>
</evidence>
<dbReference type="Gene3D" id="3.40.640.10">
    <property type="entry name" value="Type I PLP-dependent aspartate aminotransferase-like (Major domain)"/>
    <property type="match status" value="1"/>
</dbReference>
<comment type="similarity">
    <text evidence="2 5">Belongs to the threonine aldolase family.</text>
</comment>
<name>A0ABS1DLT4_9PROT</name>
<dbReference type="PANTHER" id="PTHR48097:SF5">
    <property type="entry name" value="LOW SPECIFICITY L-THREONINE ALDOLASE"/>
    <property type="match status" value="1"/>
</dbReference>
<accession>A0ABS1DLT4</accession>
<evidence type="ECO:0000256" key="1">
    <source>
        <dbReference type="ARBA" id="ARBA00001933"/>
    </source>
</evidence>
<evidence type="ECO:0000313" key="8">
    <source>
        <dbReference type="Proteomes" id="UP001296873"/>
    </source>
</evidence>
<dbReference type="InterPro" id="IPR026273">
    <property type="entry name" value="Low_specificity_L-TA_bact"/>
</dbReference>
<evidence type="ECO:0000313" key="7">
    <source>
        <dbReference type="EMBL" id="MBK1671439.1"/>
    </source>
</evidence>
<feature type="domain" description="Aromatic amino acid beta-eliminating lyase/threonine aldolase" evidence="6">
    <location>
        <begin position="3"/>
        <end position="292"/>
    </location>
</feature>
<evidence type="ECO:0000256" key="4">
    <source>
        <dbReference type="ARBA" id="ARBA00022898"/>
    </source>
</evidence>
<dbReference type="Gene3D" id="3.90.1150.10">
    <property type="entry name" value="Aspartate Aminotransferase, domain 1"/>
    <property type="match status" value="1"/>
</dbReference>
<dbReference type="InterPro" id="IPR015421">
    <property type="entry name" value="PyrdxlP-dep_Trfase_major"/>
</dbReference>
<dbReference type="SUPFAM" id="SSF53383">
    <property type="entry name" value="PLP-dependent transferases"/>
    <property type="match status" value="1"/>
</dbReference>
<dbReference type="Proteomes" id="UP001296873">
    <property type="component" value="Unassembled WGS sequence"/>
</dbReference>
<dbReference type="EC" id="4.1.2.48" evidence="5"/>
<sequence length="352" mass="36860">MNFASDNTSGAHPKVLQALSQVDAGPAMPYGHDPVTARAQDRLRAVFGHDRLAAYPLATGTAANALTLACLTPPWGAVYCHRDSHINTDECGAPEMFADGAKLIPLDSAHGKLTPQTVDAALAEHTPGFVHAVQPHVLALTQATEAGTVYTPDEVAALARVAHAHGLKVQMDGARFANALVTLGCSPAEVTWQAGVDVLAFGATKNGTLGAEAAVFFDPALAHGFAYRRKRAGHLFSKMRYLSAQLEAYLADDVWLLNAGHANALARRLGEGLAALPGCRLLHPVQANEVFCELPAGLADALSREGFTFYRWGAGDGGSDAVGVRLVASWNSEPGHVDALLNAAGRHASQAA</sequence>